<dbReference type="GeneID" id="8509555"/>
<feature type="compositionally biased region" description="Basic and acidic residues" evidence="1">
    <location>
        <begin position="206"/>
        <end position="225"/>
    </location>
</feature>
<dbReference type="Proteomes" id="UP000002038">
    <property type="component" value="Unassembled WGS sequence"/>
</dbReference>
<feature type="compositionally biased region" description="Polar residues" evidence="1">
    <location>
        <begin position="196"/>
        <end position="205"/>
    </location>
</feature>
<organism evidence="3 4">
    <name type="scientific">Blastomyces gilchristii (strain SLH14081)</name>
    <name type="common">Blastomyces dermatitidis</name>
    <dbReference type="NCBI Taxonomy" id="559298"/>
    <lineage>
        <taxon>Eukaryota</taxon>
        <taxon>Fungi</taxon>
        <taxon>Dikarya</taxon>
        <taxon>Ascomycota</taxon>
        <taxon>Pezizomycotina</taxon>
        <taxon>Eurotiomycetes</taxon>
        <taxon>Eurotiomycetidae</taxon>
        <taxon>Onygenales</taxon>
        <taxon>Ajellomycetaceae</taxon>
        <taxon>Blastomyces</taxon>
    </lineage>
</organism>
<feature type="compositionally biased region" description="Basic and acidic residues" evidence="1">
    <location>
        <begin position="67"/>
        <end position="79"/>
    </location>
</feature>
<reference evidence="4" key="1">
    <citation type="journal article" date="2015" name="PLoS Genet.">
        <title>The dynamic genome and transcriptome of the human fungal pathogen Blastomyces and close relative Emmonsia.</title>
        <authorList>
            <person name="Munoz J.F."/>
            <person name="Gauthier G.M."/>
            <person name="Desjardins C.A."/>
            <person name="Gallo J.E."/>
            <person name="Holder J."/>
            <person name="Sullivan T.D."/>
            <person name="Marty A.J."/>
            <person name="Carmen J.C."/>
            <person name="Chen Z."/>
            <person name="Ding L."/>
            <person name="Gujja S."/>
            <person name="Magrini V."/>
            <person name="Misas E."/>
            <person name="Mitreva M."/>
            <person name="Priest M."/>
            <person name="Saif S."/>
            <person name="Whiston E.A."/>
            <person name="Young S."/>
            <person name="Zeng Q."/>
            <person name="Goldman W.E."/>
            <person name="Mardis E.R."/>
            <person name="Taylor J.W."/>
            <person name="McEwen J.G."/>
            <person name="Clay O.K."/>
            <person name="Klein B.S."/>
            <person name="Cuomo C.A."/>
        </authorList>
    </citation>
    <scope>NUCLEOTIDE SEQUENCE [LARGE SCALE GENOMIC DNA]</scope>
    <source>
        <strain evidence="4">SLH14081</strain>
    </source>
</reference>
<dbReference type="STRING" id="559298.A0A179UM47"/>
<gene>
    <name evidence="3" type="ORF">BDBG_04552</name>
</gene>
<dbReference type="VEuPathDB" id="FungiDB:BDBG_04552"/>
<sequence>MPKQTTPRGSRRSRPYPDPKSRTTMLTATMRQTRTPAAAAGATARRPTPPWEDKSSPRTMPPPRISTLDRRTIPERPERAVPPSPATPATPSSQSGQWSQQDDEILISARAQGYGWTRIQEENFPSKSSNACRKRHERLAAKRKGSEWVEERVQKVTRHYNQLRPEIWRPLAAATGENWEDVEKLCLERGQRNLLPMTTPSSFRRASSDNESRGSHDSHDEEKLRIKSLLG</sequence>
<evidence type="ECO:0000313" key="4">
    <source>
        <dbReference type="Proteomes" id="UP000002038"/>
    </source>
</evidence>
<feature type="region of interest" description="Disordered" evidence="1">
    <location>
        <begin position="191"/>
        <end position="231"/>
    </location>
</feature>
<accession>A0A179UM47</accession>
<dbReference type="SUPFAM" id="SSF46689">
    <property type="entry name" value="Homeodomain-like"/>
    <property type="match status" value="1"/>
</dbReference>
<dbReference type="InterPro" id="IPR001005">
    <property type="entry name" value="SANT/Myb"/>
</dbReference>
<protein>
    <recommendedName>
        <fullName evidence="2">Myb-like domain-containing protein</fullName>
    </recommendedName>
</protein>
<name>A0A179UM47_BLAGS</name>
<evidence type="ECO:0000313" key="3">
    <source>
        <dbReference type="EMBL" id="OAT08960.1"/>
    </source>
</evidence>
<feature type="domain" description="Myb-like" evidence="2">
    <location>
        <begin position="90"/>
        <end position="140"/>
    </location>
</feature>
<dbReference type="AlphaFoldDB" id="A0A179UM47"/>
<dbReference type="Gene3D" id="1.10.10.60">
    <property type="entry name" value="Homeodomain-like"/>
    <property type="match status" value="1"/>
</dbReference>
<keyword evidence="4" id="KW-1185">Reference proteome</keyword>
<feature type="region of interest" description="Disordered" evidence="1">
    <location>
        <begin position="1"/>
        <end position="106"/>
    </location>
</feature>
<feature type="compositionally biased region" description="Low complexity" evidence="1">
    <location>
        <begin position="31"/>
        <end position="46"/>
    </location>
</feature>
<dbReference type="InterPro" id="IPR009057">
    <property type="entry name" value="Homeodomain-like_sf"/>
</dbReference>
<dbReference type="KEGG" id="bgh:BDBG_04552"/>
<feature type="compositionally biased region" description="Low complexity" evidence="1">
    <location>
        <begin position="89"/>
        <end position="100"/>
    </location>
</feature>
<dbReference type="PROSITE" id="PS50090">
    <property type="entry name" value="MYB_LIKE"/>
    <property type="match status" value="1"/>
</dbReference>
<evidence type="ECO:0000256" key="1">
    <source>
        <dbReference type="SAM" id="MobiDB-lite"/>
    </source>
</evidence>
<feature type="region of interest" description="Disordered" evidence="1">
    <location>
        <begin position="121"/>
        <end position="145"/>
    </location>
</feature>
<proteinExistence type="predicted"/>
<dbReference type="Pfam" id="PF13921">
    <property type="entry name" value="Myb_DNA-bind_6"/>
    <property type="match status" value="1"/>
</dbReference>
<dbReference type="OrthoDB" id="4151352at2759"/>
<evidence type="ECO:0000259" key="2">
    <source>
        <dbReference type="PROSITE" id="PS50090"/>
    </source>
</evidence>
<dbReference type="RefSeq" id="XP_031578568.1">
    <property type="nucleotide sequence ID" value="XM_031721722.1"/>
</dbReference>
<dbReference type="EMBL" id="GG657456">
    <property type="protein sequence ID" value="OAT08960.1"/>
    <property type="molecule type" value="Genomic_DNA"/>
</dbReference>